<evidence type="ECO:0000313" key="3">
    <source>
        <dbReference type="Proteomes" id="UP000095284"/>
    </source>
</evidence>
<evidence type="ECO:0000313" key="5">
    <source>
        <dbReference type="WBParaSite" id="BXY_0680000.1"/>
    </source>
</evidence>
<protein>
    <submittedName>
        <fullName evidence="1">(pine wood nematode) hypothetical protein</fullName>
    </submittedName>
</protein>
<evidence type="ECO:0000313" key="1">
    <source>
        <dbReference type="EMBL" id="CAD5208114.1"/>
    </source>
</evidence>
<dbReference type="WBParaSite" id="BXY_0680000.1">
    <property type="protein sequence ID" value="BXY_0680000.1"/>
    <property type="gene ID" value="BXY_0680000"/>
</dbReference>
<dbReference type="EMBL" id="CAJFDI010000001">
    <property type="protein sequence ID" value="CAD5208114.1"/>
    <property type="molecule type" value="Genomic_DNA"/>
</dbReference>
<evidence type="ECO:0000313" key="2">
    <source>
        <dbReference type="EMBL" id="CAG9080274.1"/>
    </source>
</evidence>
<reference evidence="5" key="1">
    <citation type="submission" date="2016-11" db="UniProtKB">
        <authorList>
            <consortium name="WormBaseParasite"/>
        </authorList>
    </citation>
    <scope>IDENTIFICATION</scope>
</reference>
<dbReference type="Proteomes" id="UP000582659">
    <property type="component" value="Unassembled WGS sequence"/>
</dbReference>
<reference evidence="2" key="2">
    <citation type="submission" date="2020-08" db="EMBL/GenBank/DDBJ databases">
        <authorList>
            <person name="Kikuchi T."/>
        </authorList>
    </citation>
    <scope>NUCLEOTIDE SEQUENCE</scope>
    <source>
        <strain evidence="1">Ka4C1</strain>
    </source>
</reference>
<proteinExistence type="predicted"/>
<dbReference type="Proteomes" id="UP000659654">
    <property type="component" value="Unassembled WGS sequence"/>
</dbReference>
<evidence type="ECO:0000313" key="4">
    <source>
        <dbReference type="Proteomes" id="UP000659654"/>
    </source>
</evidence>
<name>A0A1I7S1C5_BURXY</name>
<dbReference type="EMBL" id="CAJFCV020000001">
    <property type="protein sequence ID" value="CAG9080274.1"/>
    <property type="molecule type" value="Genomic_DNA"/>
</dbReference>
<organism evidence="3 5">
    <name type="scientific">Bursaphelenchus xylophilus</name>
    <name type="common">Pinewood nematode worm</name>
    <name type="synonym">Aphelenchoides xylophilus</name>
    <dbReference type="NCBI Taxonomy" id="6326"/>
    <lineage>
        <taxon>Eukaryota</taxon>
        <taxon>Metazoa</taxon>
        <taxon>Ecdysozoa</taxon>
        <taxon>Nematoda</taxon>
        <taxon>Chromadorea</taxon>
        <taxon>Rhabditida</taxon>
        <taxon>Tylenchina</taxon>
        <taxon>Tylenchomorpha</taxon>
        <taxon>Aphelenchoidea</taxon>
        <taxon>Aphelenchoididae</taxon>
        <taxon>Bursaphelenchus</taxon>
    </lineage>
</organism>
<sequence>MHTLLRQRAFPPWLFPSFSPLAPGAESTANTYRTAGFDVLFSLDAFVNRNNNKYEDILGIPMLAGLLSGSVSDHFPVLDAVAQ</sequence>
<dbReference type="AlphaFoldDB" id="A0A1I7S1C5"/>
<accession>A0A1I7S1C5</accession>
<keyword evidence="4" id="KW-1185">Reference proteome</keyword>
<gene>
    <name evidence="1" type="ORF">BXYJ_LOCUS350</name>
</gene>
<dbReference type="Proteomes" id="UP000095284">
    <property type="component" value="Unplaced"/>
</dbReference>